<dbReference type="GO" id="GO:0005524">
    <property type="term" value="F:ATP binding"/>
    <property type="evidence" value="ECO:0007669"/>
    <property type="project" value="UniProtKB-KW"/>
</dbReference>
<keyword evidence="3" id="KW-0067">ATP-binding</keyword>
<dbReference type="AlphaFoldDB" id="A0A3N2CWI2"/>
<dbReference type="PANTHER" id="PTHR43585:SF2">
    <property type="entry name" value="ATP-GRASP ENZYME FSQD"/>
    <property type="match status" value="1"/>
</dbReference>
<evidence type="ECO:0000256" key="3">
    <source>
        <dbReference type="ARBA" id="ARBA00022840"/>
    </source>
</evidence>
<keyword evidence="1" id="KW-0436">Ligase</keyword>
<dbReference type="InterPro" id="IPR052032">
    <property type="entry name" value="ATP-dep_AA_Ligase"/>
</dbReference>
<protein>
    <submittedName>
        <fullName evidence="4">Uncharacterized protein</fullName>
    </submittedName>
</protein>
<comment type="caution">
    <text evidence="4">The sequence shown here is derived from an EMBL/GenBank/DDBJ whole genome shotgun (WGS) entry which is preliminary data.</text>
</comment>
<gene>
    <name evidence="4" type="ORF">EDD33_2720</name>
</gene>
<dbReference type="Gene3D" id="3.30.470.20">
    <property type="entry name" value="ATP-grasp fold, B domain"/>
    <property type="match status" value="1"/>
</dbReference>
<dbReference type="GO" id="GO:0016874">
    <property type="term" value="F:ligase activity"/>
    <property type="evidence" value="ECO:0007669"/>
    <property type="project" value="UniProtKB-KW"/>
</dbReference>
<reference evidence="4 5" key="1">
    <citation type="submission" date="2018-11" db="EMBL/GenBank/DDBJ databases">
        <title>Sequencing the genomes of 1000 actinobacteria strains.</title>
        <authorList>
            <person name="Klenk H.-P."/>
        </authorList>
    </citation>
    <scope>NUCLEOTIDE SEQUENCE [LARGE SCALE GENOMIC DNA]</scope>
    <source>
        <strain evidence="4 5">DSM 12652</strain>
    </source>
</reference>
<proteinExistence type="predicted"/>
<evidence type="ECO:0000256" key="1">
    <source>
        <dbReference type="ARBA" id="ARBA00022598"/>
    </source>
</evidence>
<organism evidence="4 5">
    <name type="scientific">Nocardioides aurantiacus</name>
    <dbReference type="NCBI Taxonomy" id="86796"/>
    <lineage>
        <taxon>Bacteria</taxon>
        <taxon>Bacillati</taxon>
        <taxon>Actinomycetota</taxon>
        <taxon>Actinomycetes</taxon>
        <taxon>Propionibacteriales</taxon>
        <taxon>Nocardioidaceae</taxon>
        <taxon>Nocardioides</taxon>
    </lineage>
</organism>
<dbReference type="RefSeq" id="WP_123391454.1">
    <property type="nucleotide sequence ID" value="NZ_RKHO01000001.1"/>
</dbReference>
<keyword evidence="2" id="KW-0547">Nucleotide-binding</keyword>
<dbReference type="Proteomes" id="UP000281738">
    <property type="component" value="Unassembled WGS sequence"/>
</dbReference>
<evidence type="ECO:0000313" key="4">
    <source>
        <dbReference type="EMBL" id="ROR91843.1"/>
    </source>
</evidence>
<name>A0A3N2CWI2_9ACTN</name>
<dbReference type="PANTHER" id="PTHR43585">
    <property type="entry name" value="FUMIPYRROLE BIOSYNTHESIS PROTEIN C"/>
    <property type="match status" value="1"/>
</dbReference>
<accession>A0A3N2CWI2</accession>
<keyword evidence="5" id="KW-1185">Reference proteome</keyword>
<evidence type="ECO:0000313" key="5">
    <source>
        <dbReference type="Proteomes" id="UP000281738"/>
    </source>
</evidence>
<dbReference type="SUPFAM" id="SSF56059">
    <property type="entry name" value="Glutathione synthetase ATP-binding domain-like"/>
    <property type="match status" value="1"/>
</dbReference>
<sequence length="219" mass="23996">MEVAQRVVRTHEPEFDVVAGYARHVLEASGVRRTPFHLECIVDDDGPCLVEVAARLAGGNPTFDSWLHRIDIVDAALEQYLDDGSSAPLRLDWAHYDSQVAGQVQGVCDRVGRVVRVRGLDRAAAVPGFLRWGRVPAVGDRVVATIDVSGIAWHAMVVAPDVARWHEQAAAVRAAVKLDALEPGERHPLLTLRTLAPATVRALRRGRTLLFMRPTLPDS</sequence>
<evidence type="ECO:0000256" key="2">
    <source>
        <dbReference type="ARBA" id="ARBA00022741"/>
    </source>
</evidence>
<dbReference type="OrthoDB" id="24041at2"/>
<dbReference type="EMBL" id="RKHO01000001">
    <property type="protein sequence ID" value="ROR91843.1"/>
    <property type="molecule type" value="Genomic_DNA"/>
</dbReference>